<dbReference type="EMBL" id="CANHGI010000005">
    <property type="protein sequence ID" value="CAI5452004.1"/>
    <property type="molecule type" value="Genomic_DNA"/>
</dbReference>
<dbReference type="PANTHER" id="PTHR33936:SF24">
    <property type="entry name" value="C2H2-TYPE DOMAIN-CONTAINING PROTEIN"/>
    <property type="match status" value="1"/>
</dbReference>
<evidence type="ECO:0000259" key="1">
    <source>
        <dbReference type="PROSITE" id="PS00028"/>
    </source>
</evidence>
<reference evidence="4" key="1">
    <citation type="submission" date="2022-11" db="EMBL/GenBank/DDBJ databases">
        <authorList>
            <person name="Kikuchi T."/>
        </authorList>
    </citation>
    <scope>NUCLEOTIDE SEQUENCE</scope>
    <source>
        <strain evidence="4">PS1010</strain>
    </source>
</reference>
<feature type="domain" description="C2H2-type" evidence="1">
    <location>
        <begin position="61"/>
        <end position="84"/>
    </location>
</feature>
<evidence type="ECO:0000313" key="3">
    <source>
        <dbReference type="EMBL" id="CAI5452000.1"/>
    </source>
</evidence>
<sequence>MNSQSNKIRCPSTGCEYFGRGDNVRQHLKKKHKYNEDQILEYNRQLQSMKRPKGSGNVWICPAQNCIVSCSMKNGLISHIYSKHPSEKSHLMKIMKQDDKEHEELEVVEHQSYTNIKVQEPVKFRCLESKCSVSTASREDLCKHMKSKHSDGTQFVVETENFDSYVQFKDWFDRKKEASCSTFAKCRTHTDGKLKANYWRCSNEGEYESNATKTRGHPSKKTTGKGNICTAFVKLIENADGSCSVKACFSHKGHEVEPAQQRLTDPQIKLITDMIEDSWTNEQIIKKLIKVYPETNRLHHVINEDISGNNSDRTIRDRFGLHDGRLHENDLESIKMRYNEQNPKYGLRFLRLPIDKKGTGFILVIMSDLQIIALKKFSHKGVVLDETYNISRYDVRLTTMLVLDENSRGIPCGFLISNCTSTEEMRFFFREVKKVFPEFCPKVMMTDEAGQFWNAYVYEFPQNRNITKKLWCRWHVGNAWQNMADRLLNDVENKTVMQKLYEIQLTPSEFVLQRGLNELFQYLKRLGNSKALQFLKYLKSRYLKTVKVWATCYRDNSIVQTSMTAESWHAYLKASWT</sequence>
<dbReference type="AlphaFoldDB" id="A0A9P1N6U8"/>
<dbReference type="InterPro" id="IPR052797">
    <property type="entry name" value="RegFact_GeneExpr_CellDeath"/>
</dbReference>
<dbReference type="InterPro" id="IPR013087">
    <property type="entry name" value="Znf_C2H2_type"/>
</dbReference>
<dbReference type="Pfam" id="PF10551">
    <property type="entry name" value="MULE"/>
    <property type="match status" value="1"/>
</dbReference>
<dbReference type="Proteomes" id="UP001152747">
    <property type="component" value="Unassembled WGS sequence"/>
</dbReference>
<dbReference type="PROSITE" id="PS00028">
    <property type="entry name" value="ZINC_FINGER_C2H2_1"/>
    <property type="match status" value="1"/>
</dbReference>
<dbReference type="EMBL" id="CANHGI010000003">
    <property type="protein sequence ID" value="CAI5444871.1"/>
    <property type="molecule type" value="Genomic_DNA"/>
</dbReference>
<evidence type="ECO:0000313" key="5">
    <source>
        <dbReference type="Proteomes" id="UP001152747"/>
    </source>
</evidence>
<gene>
    <name evidence="3" type="ORF">CAMP_LOCUS14637</name>
    <name evidence="4" type="ORF">CAMP_LOCUS14641</name>
    <name evidence="2" type="ORF">CAMP_LOCUS7508</name>
</gene>
<dbReference type="EMBL" id="CANHGI010000005">
    <property type="protein sequence ID" value="CAI5452000.1"/>
    <property type="molecule type" value="Genomic_DNA"/>
</dbReference>
<dbReference type="PANTHER" id="PTHR33936">
    <property type="entry name" value="PROTEIN CBG17840"/>
    <property type="match status" value="1"/>
</dbReference>
<comment type="caution">
    <text evidence="4">The sequence shown here is derived from an EMBL/GenBank/DDBJ whole genome shotgun (WGS) entry which is preliminary data.</text>
</comment>
<accession>A0A9P1N6U8</accession>
<evidence type="ECO:0000313" key="4">
    <source>
        <dbReference type="EMBL" id="CAI5452004.1"/>
    </source>
</evidence>
<evidence type="ECO:0000313" key="2">
    <source>
        <dbReference type="EMBL" id="CAI5444871.1"/>
    </source>
</evidence>
<proteinExistence type="predicted"/>
<dbReference type="InterPro" id="IPR018289">
    <property type="entry name" value="MULE_transposase_dom"/>
</dbReference>
<dbReference type="OrthoDB" id="5866964at2759"/>
<dbReference type="SMART" id="SM00355">
    <property type="entry name" value="ZnF_C2H2"/>
    <property type="match status" value="3"/>
</dbReference>
<name>A0A9P1N6U8_9PELO</name>
<keyword evidence="5" id="KW-1185">Reference proteome</keyword>
<protein>
    <recommendedName>
        <fullName evidence="1">C2H2-type domain-containing protein</fullName>
    </recommendedName>
</protein>
<organism evidence="4 5">
    <name type="scientific">Caenorhabditis angaria</name>
    <dbReference type="NCBI Taxonomy" id="860376"/>
    <lineage>
        <taxon>Eukaryota</taxon>
        <taxon>Metazoa</taxon>
        <taxon>Ecdysozoa</taxon>
        <taxon>Nematoda</taxon>
        <taxon>Chromadorea</taxon>
        <taxon>Rhabditida</taxon>
        <taxon>Rhabditina</taxon>
        <taxon>Rhabditomorpha</taxon>
        <taxon>Rhabditoidea</taxon>
        <taxon>Rhabditidae</taxon>
        <taxon>Peloderinae</taxon>
        <taxon>Caenorhabditis</taxon>
    </lineage>
</organism>